<evidence type="ECO:0000313" key="2">
    <source>
        <dbReference type="Proteomes" id="UP000385207"/>
    </source>
</evidence>
<proteinExistence type="predicted"/>
<dbReference type="RefSeq" id="WP_150784146.1">
    <property type="nucleotide sequence ID" value="NZ_CABVII010000011.1"/>
</dbReference>
<sequence length="164" mass="18821">MVNLEFSEKHDQKFLKHFNGQMDDITLILKCHLLLEEMLRDFCSAMVPQPRFLADSRFTFSQVLDLSKALYPNDIKIGSLADLWSVAEKVNRVRNMMAHTLDPDSSKLEVHKYAIRSTIRSRFKGCEDLEFSGCLTAVLGSFSLILQVGVTHKNGEDFRKIPKR</sequence>
<accession>A0A5E7KME1</accession>
<dbReference type="Proteomes" id="UP000385207">
    <property type="component" value="Unassembled WGS sequence"/>
</dbReference>
<dbReference type="OrthoDB" id="6974240at2"/>
<gene>
    <name evidence="1" type="ORF">PS862_02823</name>
</gene>
<name>A0A5E7KME1_PSEFL</name>
<evidence type="ECO:0000313" key="1">
    <source>
        <dbReference type="EMBL" id="VVP00578.1"/>
    </source>
</evidence>
<organism evidence="1 2">
    <name type="scientific">Pseudomonas fluorescens</name>
    <dbReference type="NCBI Taxonomy" id="294"/>
    <lineage>
        <taxon>Bacteria</taxon>
        <taxon>Pseudomonadati</taxon>
        <taxon>Pseudomonadota</taxon>
        <taxon>Gammaproteobacteria</taxon>
        <taxon>Pseudomonadales</taxon>
        <taxon>Pseudomonadaceae</taxon>
        <taxon>Pseudomonas</taxon>
    </lineage>
</organism>
<reference evidence="1 2" key="1">
    <citation type="submission" date="2019-09" db="EMBL/GenBank/DDBJ databases">
        <authorList>
            <person name="Chandra G."/>
            <person name="Truman W A."/>
        </authorList>
    </citation>
    <scope>NUCLEOTIDE SEQUENCE [LARGE SCALE GENOMIC DNA]</scope>
    <source>
        <strain evidence="1">PS862</strain>
    </source>
</reference>
<dbReference type="EMBL" id="CABVII010000011">
    <property type="protein sequence ID" value="VVP00578.1"/>
    <property type="molecule type" value="Genomic_DNA"/>
</dbReference>
<protein>
    <submittedName>
        <fullName evidence="1">Uncharacterized protein</fullName>
    </submittedName>
</protein>
<dbReference type="AlphaFoldDB" id="A0A5E7KME1"/>